<evidence type="ECO:0000259" key="2">
    <source>
        <dbReference type="Pfam" id="PF16165"/>
    </source>
</evidence>
<proteinExistence type="predicted"/>
<feature type="domain" description="Ferlin C-terminal" evidence="2">
    <location>
        <begin position="8"/>
        <end position="60"/>
    </location>
</feature>
<accession>A0A8T2P720</accession>
<keyword evidence="1" id="KW-1133">Transmembrane helix</keyword>
<dbReference type="Proteomes" id="UP000824540">
    <property type="component" value="Unassembled WGS sequence"/>
</dbReference>
<dbReference type="Pfam" id="PF16165">
    <property type="entry name" value="Ferlin_C"/>
    <property type="match status" value="1"/>
</dbReference>
<dbReference type="AlphaFoldDB" id="A0A8T2P720"/>
<keyword evidence="1" id="KW-0812">Transmembrane</keyword>
<reference evidence="3" key="1">
    <citation type="thesis" date="2021" institute="BYU ScholarsArchive" country="Provo, UT, USA">
        <title>Applications of and Algorithms for Genome Assembly and Genomic Analyses with an Emphasis on Marine Teleosts.</title>
        <authorList>
            <person name="Pickett B.D."/>
        </authorList>
    </citation>
    <scope>NUCLEOTIDE SEQUENCE</scope>
    <source>
        <strain evidence="3">HI-2016</strain>
    </source>
</reference>
<gene>
    <name evidence="3" type="ORF">JZ751_005253</name>
</gene>
<dbReference type="OrthoDB" id="8955948at2759"/>
<sequence length="169" mass="18706">MGFDSFENRPNTSMSWLLNPMRVTCILAWRHYKFHCLGLLFISLSLLFLGLLLFSMPGALNMLSHCSAAWLLAPEEEEEEDEEVDGASAFCKSELCPWTWSRGTTGPDRSMKAREGRSHGRPRYCSCTILSISKAFSTRAFTSASFISQISSNFLASTDAKCLQGGGGN</sequence>
<protein>
    <recommendedName>
        <fullName evidence="2">Ferlin C-terminal domain-containing protein</fullName>
    </recommendedName>
</protein>
<evidence type="ECO:0000313" key="3">
    <source>
        <dbReference type="EMBL" id="KAG9347680.1"/>
    </source>
</evidence>
<dbReference type="EMBL" id="JAFBMS010000013">
    <property type="protein sequence ID" value="KAG9347680.1"/>
    <property type="molecule type" value="Genomic_DNA"/>
</dbReference>
<dbReference type="InterPro" id="IPR032362">
    <property type="entry name" value="Ferlin_C"/>
</dbReference>
<evidence type="ECO:0000313" key="4">
    <source>
        <dbReference type="Proteomes" id="UP000824540"/>
    </source>
</evidence>
<keyword evidence="4" id="KW-1185">Reference proteome</keyword>
<organism evidence="3 4">
    <name type="scientific">Albula glossodonta</name>
    <name type="common">roundjaw bonefish</name>
    <dbReference type="NCBI Taxonomy" id="121402"/>
    <lineage>
        <taxon>Eukaryota</taxon>
        <taxon>Metazoa</taxon>
        <taxon>Chordata</taxon>
        <taxon>Craniata</taxon>
        <taxon>Vertebrata</taxon>
        <taxon>Euteleostomi</taxon>
        <taxon>Actinopterygii</taxon>
        <taxon>Neopterygii</taxon>
        <taxon>Teleostei</taxon>
        <taxon>Albuliformes</taxon>
        <taxon>Albulidae</taxon>
        <taxon>Albula</taxon>
    </lineage>
</organism>
<evidence type="ECO:0000256" key="1">
    <source>
        <dbReference type="SAM" id="Phobius"/>
    </source>
</evidence>
<feature type="transmembrane region" description="Helical" evidence="1">
    <location>
        <begin position="32"/>
        <end position="54"/>
    </location>
</feature>
<comment type="caution">
    <text evidence="3">The sequence shown here is derived from an EMBL/GenBank/DDBJ whole genome shotgun (WGS) entry which is preliminary data.</text>
</comment>
<keyword evidence="1" id="KW-0472">Membrane</keyword>
<name>A0A8T2P720_9TELE</name>